<dbReference type="AlphaFoldDB" id="G9N7T9"/>
<dbReference type="SUPFAM" id="SSF56801">
    <property type="entry name" value="Acetyl-CoA synthetase-like"/>
    <property type="match status" value="1"/>
</dbReference>
<sequence length="551" mass="61602">MPIPSLQAPVQIPLVDLWTYHLEQPKSYPVDKPIFVDCDTGRSHSFNQLKHLAHEFGKGLRHVFNWQKGDVMGLYTPNNIDVPVLYFGIHWAGGIASPANPTYTPEDLAQQLKDSGSKALLTQKPFLEAARKAAALAGLSADRVLLMGDGRDETGVHRHWTEITAQGAPVQPQKPQIDPKKDLAYLVYSSGTTGMPKGVMLSHYNMVAQSAQAEKQNDIRCILGEVDTQLGVLPFFHIYGLFVVLGTTIHTGAKCVIMPKFDIEKACKLIQDNHVTFMYVPPPIVLALGKHPVISKYDLSSLRWITSAAAPLSRELAVSVWDRLKVGVKQGYGLSETSPGVMVQLPEEWYKYQGSVGRLYANMEAMIVDEDGKELGYNESGELLLKGPNVFSGYWKRPELNKENFTEDGWYKTGDIFYCCPKGNFYITDRKKELIKYKGFQVPPAELEEKLIGREDIADVCVIGIWDKEQHTEIPRAYVVLRSGVEESEAKAKEITEWLNAKVAPSKKLRGGVRFIKEVPKSQAGKILRRLLRDQVKKEEEAEAAAPRAKL</sequence>
<evidence type="ECO:0000256" key="2">
    <source>
        <dbReference type="ARBA" id="ARBA00022598"/>
    </source>
</evidence>
<evidence type="ECO:0000256" key="1">
    <source>
        <dbReference type="ARBA" id="ARBA00006432"/>
    </source>
</evidence>
<dbReference type="EMBL" id="ABDF02000089">
    <property type="protein sequence ID" value="EHK17053.1"/>
    <property type="molecule type" value="Genomic_DNA"/>
</dbReference>
<reference evidence="5 6" key="1">
    <citation type="journal article" date="2011" name="Genome Biol.">
        <title>Comparative genome sequence analysis underscores mycoparasitism as the ancestral life style of Trichoderma.</title>
        <authorList>
            <person name="Kubicek C.P."/>
            <person name="Herrera-Estrella A."/>
            <person name="Seidl-Seiboth V."/>
            <person name="Martinez D.A."/>
            <person name="Druzhinina I.S."/>
            <person name="Thon M."/>
            <person name="Zeilinger S."/>
            <person name="Casas-Flores S."/>
            <person name="Horwitz B.A."/>
            <person name="Mukherjee P.K."/>
            <person name="Mukherjee M."/>
            <person name="Kredics L."/>
            <person name="Alcaraz L.D."/>
            <person name="Aerts A."/>
            <person name="Antal Z."/>
            <person name="Atanasova L."/>
            <person name="Cervantes-Badillo M.G."/>
            <person name="Challacombe J."/>
            <person name="Chertkov O."/>
            <person name="McCluskey K."/>
            <person name="Coulpier F."/>
            <person name="Deshpande N."/>
            <person name="von Doehren H."/>
            <person name="Ebbole D.J."/>
            <person name="Esquivel-Naranjo E.U."/>
            <person name="Fekete E."/>
            <person name="Flipphi M."/>
            <person name="Glaser F."/>
            <person name="Gomez-Rodriguez E.Y."/>
            <person name="Gruber S."/>
            <person name="Han C."/>
            <person name="Henrissat B."/>
            <person name="Hermosa R."/>
            <person name="Hernandez-Onate M."/>
            <person name="Karaffa L."/>
            <person name="Kosti I."/>
            <person name="Le Crom S."/>
            <person name="Lindquist E."/>
            <person name="Lucas S."/>
            <person name="Luebeck M."/>
            <person name="Luebeck P.S."/>
            <person name="Margeot A."/>
            <person name="Metz B."/>
            <person name="Misra M."/>
            <person name="Nevalainen H."/>
            <person name="Omann M."/>
            <person name="Packer N."/>
            <person name="Perrone G."/>
            <person name="Uresti-Rivera E.E."/>
            <person name="Salamov A."/>
            <person name="Schmoll M."/>
            <person name="Seiboth B."/>
            <person name="Shapiro H."/>
            <person name="Sukno S."/>
            <person name="Tamayo-Ramos J.A."/>
            <person name="Tisch D."/>
            <person name="Wiest A."/>
            <person name="Wilkinson H.H."/>
            <person name="Zhang M."/>
            <person name="Coutinho P.M."/>
            <person name="Kenerley C.M."/>
            <person name="Monte E."/>
            <person name="Baker S.E."/>
            <person name="Grigoriev I.V."/>
        </authorList>
    </citation>
    <scope>NUCLEOTIDE SEQUENCE [LARGE SCALE GENOMIC DNA]</scope>
    <source>
        <strain evidence="6">Gv29-8 / FGSC 10586</strain>
    </source>
</reference>
<protein>
    <submittedName>
        <fullName evidence="5">Uncharacterized protein</fullName>
    </submittedName>
</protein>
<accession>G9N7T9</accession>
<organism evidence="5 6">
    <name type="scientific">Hypocrea virens (strain Gv29-8 / FGSC 10586)</name>
    <name type="common">Gliocladium virens</name>
    <name type="synonym">Trichoderma virens</name>
    <dbReference type="NCBI Taxonomy" id="413071"/>
    <lineage>
        <taxon>Eukaryota</taxon>
        <taxon>Fungi</taxon>
        <taxon>Dikarya</taxon>
        <taxon>Ascomycota</taxon>
        <taxon>Pezizomycotina</taxon>
        <taxon>Sordariomycetes</taxon>
        <taxon>Hypocreomycetidae</taxon>
        <taxon>Hypocreales</taxon>
        <taxon>Hypocreaceae</taxon>
        <taxon>Trichoderma</taxon>
    </lineage>
</organism>
<feature type="domain" description="AMP-binding enzyme C-terminal" evidence="4">
    <location>
        <begin position="446"/>
        <end position="526"/>
    </location>
</feature>
<dbReference type="VEuPathDB" id="FungiDB:TRIVIDRAFT_80487"/>
<dbReference type="InterPro" id="IPR000873">
    <property type="entry name" value="AMP-dep_synth/lig_dom"/>
</dbReference>
<dbReference type="OMA" id="GLMQDWP"/>
<comment type="similarity">
    <text evidence="1">Belongs to the ATP-dependent AMP-binding enzyme family.</text>
</comment>
<dbReference type="GO" id="GO:0016405">
    <property type="term" value="F:CoA-ligase activity"/>
    <property type="evidence" value="ECO:0007669"/>
    <property type="project" value="TreeGrafter"/>
</dbReference>
<feature type="domain" description="AMP-dependent synthetase/ligase" evidence="3">
    <location>
        <begin position="23"/>
        <end position="395"/>
    </location>
</feature>
<dbReference type="OrthoDB" id="6509636at2759"/>
<dbReference type="GeneID" id="25798177"/>
<dbReference type="eggNOG" id="KOG1176">
    <property type="taxonomic scope" value="Eukaryota"/>
</dbReference>
<dbReference type="Gene3D" id="3.40.50.12780">
    <property type="entry name" value="N-terminal domain of ligase-like"/>
    <property type="match status" value="1"/>
</dbReference>
<dbReference type="InterPro" id="IPR045851">
    <property type="entry name" value="AMP-bd_C_sf"/>
</dbReference>
<dbReference type="HOGENOM" id="CLU_000022_59_2_1"/>
<proteinExistence type="inferred from homology"/>
<evidence type="ECO:0000259" key="3">
    <source>
        <dbReference type="Pfam" id="PF00501"/>
    </source>
</evidence>
<dbReference type="InterPro" id="IPR025110">
    <property type="entry name" value="AMP-bd_C"/>
</dbReference>
<dbReference type="PANTHER" id="PTHR24096">
    <property type="entry name" value="LONG-CHAIN-FATTY-ACID--COA LIGASE"/>
    <property type="match status" value="1"/>
</dbReference>
<dbReference type="PROSITE" id="PS00455">
    <property type="entry name" value="AMP_BINDING"/>
    <property type="match status" value="1"/>
</dbReference>
<dbReference type="InParanoid" id="G9N7T9"/>
<dbReference type="Pfam" id="PF13193">
    <property type="entry name" value="AMP-binding_C"/>
    <property type="match status" value="1"/>
</dbReference>
<evidence type="ECO:0000259" key="4">
    <source>
        <dbReference type="Pfam" id="PF13193"/>
    </source>
</evidence>
<dbReference type="Proteomes" id="UP000007115">
    <property type="component" value="Unassembled WGS sequence"/>
</dbReference>
<dbReference type="STRING" id="413071.G9N7T9"/>
<keyword evidence="6" id="KW-1185">Reference proteome</keyword>
<dbReference type="InterPro" id="IPR042099">
    <property type="entry name" value="ANL_N_sf"/>
</dbReference>
<comment type="caution">
    <text evidence="5">The sequence shown here is derived from an EMBL/GenBank/DDBJ whole genome shotgun (WGS) entry which is preliminary data.</text>
</comment>
<gene>
    <name evidence="5" type="ORF">TRIVIDRAFT_80487</name>
</gene>
<dbReference type="Gene3D" id="3.30.300.30">
    <property type="match status" value="1"/>
</dbReference>
<evidence type="ECO:0000313" key="6">
    <source>
        <dbReference type="Proteomes" id="UP000007115"/>
    </source>
</evidence>
<dbReference type="InterPro" id="IPR020845">
    <property type="entry name" value="AMP-binding_CS"/>
</dbReference>
<dbReference type="FunFam" id="3.30.300.30:FF:000007">
    <property type="entry name" value="4-coumarate--CoA ligase 2"/>
    <property type="match status" value="1"/>
</dbReference>
<dbReference type="RefSeq" id="XP_013951255.1">
    <property type="nucleotide sequence ID" value="XM_014095780.1"/>
</dbReference>
<keyword evidence="2" id="KW-0436">Ligase</keyword>
<dbReference type="PANTHER" id="PTHR24096:SF149">
    <property type="entry name" value="AMP-BINDING DOMAIN-CONTAINING PROTEIN-RELATED"/>
    <property type="match status" value="1"/>
</dbReference>
<evidence type="ECO:0000313" key="5">
    <source>
        <dbReference type="EMBL" id="EHK17053.1"/>
    </source>
</evidence>
<dbReference type="Pfam" id="PF00501">
    <property type="entry name" value="AMP-binding"/>
    <property type="match status" value="1"/>
</dbReference>
<name>G9N7T9_HYPVG</name>
<dbReference type="CDD" id="cd05911">
    <property type="entry name" value="Firefly_Luc_like"/>
    <property type="match status" value="1"/>
</dbReference>